<dbReference type="Pfam" id="PF09335">
    <property type="entry name" value="VTT_dom"/>
    <property type="match status" value="1"/>
</dbReference>
<feature type="transmembrane region" description="Helical" evidence="6">
    <location>
        <begin position="141"/>
        <end position="162"/>
    </location>
</feature>
<evidence type="ECO:0000256" key="5">
    <source>
        <dbReference type="ARBA" id="ARBA00023136"/>
    </source>
</evidence>
<dbReference type="InterPro" id="IPR015414">
    <property type="entry name" value="TMEM64"/>
</dbReference>
<keyword evidence="9" id="KW-1185">Reference proteome</keyword>
<comment type="similarity">
    <text evidence="6">Belongs to the TVP38/TMEM64 family.</text>
</comment>
<comment type="subcellular location">
    <subcellularLocation>
        <location evidence="1 6">Cell membrane</location>
        <topology evidence="1 6">Multi-pass membrane protein</topology>
    </subcellularLocation>
</comment>
<dbReference type="PANTHER" id="PTHR12677:SF59">
    <property type="entry name" value="GOLGI APPARATUS MEMBRANE PROTEIN TVP38-RELATED"/>
    <property type="match status" value="1"/>
</dbReference>
<dbReference type="RefSeq" id="WP_330198933.1">
    <property type="nucleotide sequence ID" value="NZ_JAZDRP010000004.1"/>
</dbReference>
<sequence length="238" mass="25709">MKRIIEFILNMDARAQRAAMVSIMLLASVAMVFVFGKLFLDASADDLGEVFAAAASQWYALPLTILIYVLMSLFGAPQFVLMAATMVAFGPVYGFAYSWIATLCSCTVNFWMGRSFGAKLLQRFGGDWMNRAAEFVGRNGLMASALVRIVPSGPFIVVNMAFGASRTPFWAFIAGAALGTAPKILVVGLTGQSLLTLLTGENLLMAGGLLVAALIIWLVIMLAARRRLPVPEEHEDKS</sequence>
<feature type="transmembrane region" description="Helical" evidence="6">
    <location>
        <begin position="203"/>
        <end position="224"/>
    </location>
</feature>
<proteinExistence type="inferred from homology"/>
<organism evidence="8 9">
    <name type="scientific">Hyphobacterium lacteum</name>
    <dbReference type="NCBI Taxonomy" id="3116575"/>
    <lineage>
        <taxon>Bacteria</taxon>
        <taxon>Pseudomonadati</taxon>
        <taxon>Pseudomonadota</taxon>
        <taxon>Alphaproteobacteria</taxon>
        <taxon>Maricaulales</taxon>
        <taxon>Maricaulaceae</taxon>
        <taxon>Hyphobacterium</taxon>
    </lineage>
</organism>
<protein>
    <recommendedName>
        <fullName evidence="6">TVP38/TMEM64 family membrane protein</fullName>
    </recommendedName>
</protein>
<accession>A0ABU7LQT1</accession>
<dbReference type="Proteomes" id="UP001354971">
    <property type="component" value="Unassembled WGS sequence"/>
</dbReference>
<evidence type="ECO:0000256" key="4">
    <source>
        <dbReference type="ARBA" id="ARBA00022989"/>
    </source>
</evidence>
<dbReference type="PANTHER" id="PTHR12677">
    <property type="entry name" value="GOLGI APPARATUS MEMBRANE PROTEIN TVP38-RELATED"/>
    <property type="match status" value="1"/>
</dbReference>
<keyword evidence="5 6" id="KW-0472">Membrane</keyword>
<evidence type="ECO:0000256" key="2">
    <source>
        <dbReference type="ARBA" id="ARBA00022475"/>
    </source>
</evidence>
<reference evidence="8 9" key="1">
    <citation type="submission" date="2024-01" db="EMBL/GenBank/DDBJ databases">
        <title>Hyphobacterium bacterium isolated from marine sediment.</title>
        <authorList>
            <person name="Zhao S."/>
        </authorList>
    </citation>
    <scope>NUCLEOTIDE SEQUENCE [LARGE SCALE GENOMIC DNA]</scope>
    <source>
        <strain evidence="9">HN65</strain>
    </source>
</reference>
<keyword evidence="3 6" id="KW-0812">Transmembrane</keyword>
<keyword evidence="2 6" id="KW-1003">Cell membrane</keyword>
<dbReference type="InterPro" id="IPR032816">
    <property type="entry name" value="VTT_dom"/>
</dbReference>
<feature type="transmembrane region" description="Helical" evidence="6">
    <location>
        <begin position="169"/>
        <end position="191"/>
    </location>
</feature>
<evidence type="ECO:0000256" key="1">
    <source>
        <dbReference type="ARBA" id="ARBA00004651"/>
    </source>
</evidence>
<evidence type="ECO:0000256" key="6">
    <source>
        <dbReference type="RuleBase" id="RU366058"/>
    </source>
</evidence>
<name>A0ABU7LQT1_9PROT</name>
<evidence type="ECO:0000259" key="7">
    <source>
        <dbReference type="Pfam" id="PF09335"/>
    </source>
</evidence>
<feature type="transmembrane region" description="Helical" evidence="6">
    <location>
        <begin position="60"/>
        <end position="80"/>
    </location>
</feature>
<gene>
    <name evidence="8" type="ORF">V0U79_07815</name>
</gene>
<feature type="transmembrane region" description="Helical" evidence="6">
    <location>
        <begin position="21"/>
        <end position="40"/>
    </location>
</feature>
<evidence type="ECO:0000313" key="8">
    <source>
        <dbReference type="EMBL" id="MEE2526270.1"/>
    </source>
</evidence>
<comment type="caution">
    <text evidence="8">The sequence shown here is derived from an EMBL/GenBank/DDBJ whole genome shotgun (WGS) entry which is preliminary data.</text>
</comment>
<evidence type="ECO:0000313" key="9">
    <source>
        <dbReference type="Proteomes" id="UP001354971"/>
    </source>
</evidence>
<feature type="domain" description="VTT" evidence="7">
    <location>
        <begin position="77"/>
        <end position="192"/>
    </location>
</feature>
<keyword evidence="4 6" id="KW-1133">Transmembrane helix</keyword>
<dbReference type="EMBL" id="JAZDRP010000004">
    <property type="protein sequence ID" value="MEE2526270.1"/>
    <property type="molecule type" value="Genomic_DNA"/>
</dbReference>
<evidence type="ECO:0000256" key="3">
    <source>
        <dbReference type="ARBA" id="ARBA00022692"/>
    </source>
</evidence>